<evidence type="ECO:0000256" key="2">
    <source>
        <dbReference type="ARBA" id="ARBA00023015"/>
    </source>
</evidence>
<dbReference type="GO" id="GO:0003700">
    <property type="term" value="F:DNA-binding transcription factor activity"/>
    <property type="evidence" value="ECO:0007669"/>
    <property type="project" value="InterPro"/>
</dbReference>
<evidence type="ECO:0000259" key="5">
    <source>
        <dbReference type="PROSITE" id="PS50931"/>
    </source>
</evidence>
<dbReference type="EMBL" id="WUEY01000001">
    <property type="protein sequence ID" value="NEI68349.1"/>
    <property type="molecule type" value="Genomic_DNA"/>
</dbReference>
<evidence type="ECO:0000313" key="6">
    <source>
        <dbReference type="EMBL" id="NEI68349.1"/>
    </source>
</evidence>
<dbReference type="PROSITE" id="PS50931">
    <property type="entry name" value="HTH_LYSR"/>
    <property type="match status" value="2"/>
</dbReference>
<comment type="caution">
    <text evidence="6">The sequence shown here is derived from an EMBL/GenBank/DDBJ whole genome shotgun (WGS) entry which is preliminary data.</text>
</comment>
<organism evidence="6 7">
    <name type="scientific">Rhizobium lusitanum</name>
    <dbReference type="NCBI Taxonomy" id="293958"/>
    <lineage>
        <taxon>Bacteria</taxon>
        <taxon>Pseudomonadati</taxon>
        <taxon>Pseudomonadota</taxon>
        <taxon>Alphaproteobacteria</taxon>
        <taxon>Hyphomicrobiales</taxon>
        <taxon>Rhizobiaceae</taxon>
        <taxon>Rhizobium/Agrobacterium group</taxon>
        <taxon>Rhizobium</taxon>
    </lineage>
</organism>
<evidence type="ECO:0000256" key="1">
    <source>
        <dbReference type="ARBA" id="ARBA00009437"/>
    </source>
</evidence>
<dbReference type="InterPro" id="IPR000847">
    <property type="entry name" value="LysR_HTH_N"/>
</dbReference>
<feature type="domain" description="HTH lysR-type" evidence="5">
    <location>
        <begin position="1"/>
        <end position="57"/>
    </location>
</feature>
<dbReference type="Pfam" id="PF00126">
    <property type="entry name" value="HTH_1"/>
    <property type="match status" value="2"/>
</dbReference>
<proteinExistence type="inferred from homology"/>
<dbReference type="GO" id="GO:0000976">
    <property type="term" value="F:transcription cis-regulatory region binding"/>
    <property type="evidence" value="ECO:0007669"/>
    <property type="project" value="TreeGrafter"/>
</dbReference>
<dbReference type="PRINTS" id="PR00039">
    <property type="entry name" value="HTHLYSR"/>
</dbReference>
<feature type="domain" description="HTH lysR-type" evidence="5">
    <location>
        <begin position="100"/>
        <end position="157"/>
    </location>
</feature>
<keyword evidence="2" id="KW-0805">Transcription regulation</keyword>
<protein>
    <submittedName>
        <fullName evidence="6">LysR family transcriptional regulator</fullName>
    </submittedName>
</protein>
<keyword evidence="4" id="KW-0804">Transcription</keyword>
<evidence type="ECO:0000256" key="4">
    <source>
        <dbReference type="ARBA" id="ARBA00023163"/>
    </source>
</evidence>
<dbReference type="Gene3D" id="3.40.190.10">
    <property type="entry name" value="Periplasmic binding protein-like II"/>
    <property type="match status" value="2"/>
</dbReference>
<dbReference type="RefSeq" id="WP_163984795.1">
    <property type="nucleotide sequence ID" value="NZ_WUEY01000001.1"/>
</dbReference>
<dbReference type="InterPro" id="IPR005119">
    <property type="entry name" value="LysR_subst-bd"/>
</dbReference>
<comment type="similarity">
    <text evidence="1">Belongs to the LysR transcriptional regulatory family.</text>
</comment>
<dbReference type="Proteomes" id="UP000483035">
    <property type="component" value="Unassembled WGS sequence"/>
</dbReference>
<dbReference type="Gene3D" id="1.10.10.10">
    <property type="entry name" value="Winged helix-like DNA-binding domain superfamily/Winged helix DNA-binding domain"/>
    <property type="match status" value="2"/>
</dbReference>
<gene>
    <name evidence="6" type="ORF">GR212_02105</name>
</gene>
<dbReference type="AlphaFoldDB" id="A0A6L9TYN4"/>
<dbReference type="PANTHER" id="PTHR30126:SF97">
    <property type="entry name" value="HTH-TYPE TRANSCRIPTIONAL REGULATOR ABGR"/>
    <property type="match status" value="1"/>
</dbReference>
<dbReference type="SUPFAM" id="SSF53850">
    <property type="entry name" value="Periplasmic binding protein-like II"/>
    <property type="match status" value="1"/>
</dbReference>
<sequence length="408" mass="44610">MYLGALFIADMVFSVGSVRETARRLSFSASTVSSALRRLETELALKLVERASGELATLLASSKVQKGLQPILGCIRRLSVLVKEPPAPQDYDQWAARLPLKIATIERFLEVADQGSINRAARRLRLGQPQLSLQIANLEELFGCRLFVRQAQGSVLTEAGQEVHAILAAIAQAWDEMKAAADERFQRTARAVRIGSIIPTGSESWVARSLASLVSRWNIGGNRNMLSLMLMTADDLREALRSGRIDVAIVDSVFGLDAFEHMELVATDMVAIAPLDSTEQTLAALVENHPLCVPSPRTGIGNAATAFGYDSRDRRRFRGRDITSADSLPVIVDLVANHGYVSFLGRVSALPIADKVRIVDPDELLPLSYYLAHNGRKASVEACRLIQQAVRELMGEMGIAQKRLPSRG</sequence>
<evidence type="ECO:0000313" key="7">
    <source>
        <dbReference type="Proteomes" id="UP000483035"/>
    </source>
</evidence>
<dbReference type="Pfam" id="PF03466">
    <property type="entry name" value="LysR_substrate"/>
    <property type="match status" value="1"/>
</dbReference>
<dbReference type="SUPFAM" id="SSF46785">
    <property type="entry name" value="Winged helix' DNA-binding domain"/>
    <property type="match status" value="2"/>
</dbReference>
<evidence type="ECO:0000256" key="3">
    <source>
        <dbReference type="ARBA" id="ARBA00023125"/>
    </source>
</evidence>
<dbReference type="InterPro" id="IPR036388">
    <property type="entry name" value="WH-like_DNA-bd_sf"/>
</dbReference>
<reference evidence="6 7" key="1">
    <citation type="submission" date="2019-12" db="EMBL/GenBank/DDBJ databases">
        <title>Rhizobium genotypes associated with high levels of biological nitrogen fixation by grain legumes in a temperate-maritime cropping system.</title>
        <authorList>
            <person name="Maluk M."/>
            <person name="Francesc Ferrando Molina F."/>
            <person name="Lopez Del Egido L."/>
            <person name="Lafos M."/>
            <person name="Langarica-Fuentes A."/>
            <person name="Gebre Yohannes G."/>
            <person name="Young M.W."/>
            <person name="Martin P."/>
            <person name="Gantlett R."/>
            <person name="Kenicer G."/>
            <person name="Hawes C."/>
            <person name="Begg G.S."/>
            <person name="Quilliam R.S."/>
            <person name="Squire G.R."/>
            <person name="Poole P.S."/>
            <person name="Young P.W."/>
            <person name="Iannetta P.M."/>
            <person name="James E.K."/>
        </authorList>
    </citation>
    <scope>NUCLEOTIDE SEQUENCE [LARGE SCALE GENOMIC DNA]</scope>
    <source>
        <strain evidence="6 7">JHI1118</strain>
    </source>
</reference>
<name>A0A6L9TYN4_9HYPH</name>
<dbReference type="InterPro" id="IPR036390">
    <property type="entry name" value="WH_DNA-bd_sf"/>
</dbReference>
<accession>A0A6L9TYN4</accession>
<keyword evidence="3" id="KW-0238">DNA-binding</keyword>
<dbReference type="PANTHER" id="PTHR30126">
    <property type="entry name" value="HTH-TYPE TRANSCRIPTIONAL REGULATOR"/>
    <property type="match status" value="1"/>
</dbReference>
<dbReference type="CDD" id="cd05466">
    <property type="entry name" value="PBP2_LTTR_substrate"/>
    <property type="match status" value="1"/>
</dbReference>